<feature type="transmembrane region" description="Helical" evidence="9">
    <location>
        <begin position="131"/>
        <end position="151"/>
    </location>
</feature>
<protein>
    <submittedName>
        <fullName evidence="10">Ost3p</fullName>
    </submittedName>
</protein>
<dbReference type="AlphaFoldDB" id="A0A2N1JGP3"/>
<keyword evidence="7 9" id="KW-1133">Transmembrane helix</keyword>
<organism evidence="10 11">
    <name type="scientific">Malassezia vespertilionis</name>
    <dbReference type="NCBI Taxonomy" id="2020962"/>
    <lineage>
        <taxon>Eukaryota</taxon>
        <taxon>Fungi</taxon>
        <taxon>Dikarya</taxon>
        <taxon>Basidiomycota</taxon>
        <taxon>Ustilaginomycotina</taxon>
        <taxon>Malasseziomycetes</taxon>
        <taxon>Malasseziales</taxon>
        <taxon>Malasseziaceae</taxon>
        <taxon>Malassezia</taxon>
    </lineage>
</organism>
<comment type="function">
    <text evidence="1">Subunit of the oligosaccharyl transferase (OST) complex that catalyzes the initial transfer of a defined glycan (Glc(3)Man(9)GlcNAc(2) in eukaryotes) from the lipid carrier dolichol-pyrophosphate to an asparagine residue within an Asn-X-Ser/Thr consensus motif in nascent polypeptide chains, the first step in protein N-glycosylation. N-glycosylation occurs cotranslationally and the complex associates with the Sec61 complex at the channel-forming translocon complex that mediates protein translocation across the endoplasmic reticulum (ER). All subunits are required for a maximal enzyme activity.</text>
</comment>
<evidence type="ECO:0000256" key="9">
    <source>
        <dbReference type="SAM" id="Phobius"/>
    </source>
</evidence>
<evidence type="ECO:0000256" key="2">
    <source>
        <dbReference type="ARBA" id="ARBA00004477"/>
    </source>
</evidence>
<evidence type="ECO:0000256" key="1">
    <source>
        <dbReference type="ARBA" id="ARBA00002791"/>
    </source>
</evidence>
<keyword evidence="5" id="KW-0732">Signal</keyword>
<dbReference type="PANTHER" id="PTHR12692:SF0">
    <property type="entry name" value="GH11935P"/>
    <property type="match status" value="1"/>
</dbReference>
<gene>
    <name evidence="10" type="primary">OST3</name>
    <name evidence="10" type="ORF">MVES_000027</name>
</gene>
<reference evidence="10 11" key="1">
    <citation type="submission" date="2017-10" db="EMBL/GenBank/DDBJ databases">
        <title>A novel species of cold-tolerant Malassezia isolated from bats.</title>
        <authorList>
            <person name="Lorch J.M."/>
            <person name="Palmer J.M."/>
            <person name="Vanderwolf K.J."/>
            <person name="Schmidt K.Z."/>
            <person name="Verant M.L."/>
            <person name="Weller T.J."/>
            <person name="Blehert D.S."/>
        </authorList>
    </citation>
    <scope>NUCLEOTIDE SEQUENCE [LARGE SCALE GENOMIC DNA]</scope>
    <source>
        <strain evidence="10 11">NWHC:44797-103</strain>
    </source>
</reference>
<keyword evidence="11" id="KW-1185">Reference proteome</keyword>
<dbReference type="STRING" id="2020962.A0A2N1JGP3"/>
<keyword evidence="4 9" id="KW-0812">Transmembrane</keyword>
<evidence type="ECO:0000256" key="6">
    <source>
        <dbReference type="ARBA" id="ARBA00022824"/>
    </source>
</evidence>
<comment type="similarity">
    <text evidence="3">Belongs to the OST3/OST6 family.</text>
</comment>
<dbReference type="InterPro" id="IPR021149">
    <property type="entry name" value="OligosaccharylTrfase_OST3/OST6"/>
</dbReference>
<comment type="subcellular location">
    <subcellularLocation>
        <location evidence="2">Endoplasmic reticulum membrane</location>
        <topology evidence="2">Multi-pass membrane protein</topology>
    </subcellularLocation>
</comment>
<feature type="transmembrane region" description="Helical" evidence="9">
    <location>
        <begin position="57"/>
        <end position="78"/>
    </location>
</feature>
<evidence type="ECO:0000256" key="7">
    <source>
        <dbReference type="ARBA" id="ARBA00022989"/>
    </source>
</evidence>
<accession>A0A2N1JGP3</accession>
<keyword evidence="6" id="KW-0256">Endoplasmic reticulum</keyword>
<dbReference type="GO" id="GO:0008250">
    <property type="term" value="C:oligosaccharyltransferase complex"/>
    <property type="evidence" value="ECO:0007669"/>
    <property type="project" value="TreeGrafter"/>
</dbReference>
<feature type="transmembrane region" description="Helical" evidence="9">
    <location>
        <begin position="33"/>
        <end position="51"/>
    </location>
</feature>
<sequence length="164" mass="18601">MRGFTDDDFANYMSSILGVQVKPKKPFFTTGRVLQIGLIALVTCVLGTIYYKFDIRHALRVVIMLISLAMIFTFTSGYMWNQIRRPPFIQRGKDGSIELFAGGGFDAFTTLCCLLLTNVAPRIQSSVLQRVVVYFGMIGVLVAFSGMIDFYRRKNGSYPFRLFF</sequence>
<evidence type="ECO:0000256" key="5">
    <source>
        <dbReference type="ARBA" id="ARBA00022729"/>
    </source>
</evidence>
<evidence type="ECO:0000256" key="3">
    <source>
        <dbReference type="ARBA" id="ARBA00009561"/>
    </source>
</evidence>
<evidence type="ECO:0000313" key="11">
    <source>
        <dbReference type="Proteomes" id="UP000232875"/>
    </source>
</evidence>
<dbReference type="PANTHER" id="PTHR12692">
    <property type="entry name" value="DOLICHYL-DIPHOSPHOOLIGOSACCHARIDE--PROTEIN GLYCOSYLTRANSFERASE-RELATED"/>
    <property type="match status" value="1"/>
</dbReference>
<proteinExistence type="inferred from homology"/>
<feature type="transmembrane region" description="Helical" evidence="9">
    <location>
        <begin position="99"/>
        <end position="119"/>
    </location>
</feature>
<name>A0A2N1JGP3_9BASI</name>
<dbReference type="OrthoDB" id="67566at2759"/>
<evidence type="ECO:0000313" key="10">
    <source>
        <dbReference type="EMBL" id="PKI85713.1"/>
    </source>
</evidence>
<dbReference type="GO" id="GO:0018279">
    <property type="term" value="P:protein N-linked glycosylation via asparagine"/>
    <property type="evidence" value="ECO:0007669"/>
    <property type="project" value="TreeGrafter"/>
</dbReference>
<evidence type="ECO:0000256" key="4">
    <source>
        <dbReference type="ARBA" id="ARBA00022692"/>
    </source>
</evidence>
<dbReference type="Pfam" id="PF04756">
    <property type="entry name" value="OST3_OST6"/>
    <property type="match status" value="1"/>
</dbReference>
<dbReference type="EMBL" id="KZ454987">
    <property type="protein sequence ID" value="PKI85713.1"/>
    <property type="molecule type" value="Genomic_DNA"/>
</dbReference>
<keyword evidence="8 9" id="KW-0472">Membrane</keyword>
<dbReference type="Proteomes" id="UP000232875">
    <property type="component" value="Unassembled WGS sequence"/>
</dbReference>
<evidence type="ECO:0000256" key="8">
    <source>
        <dbReference type="ARBA" id="ARBA00023136"/>
    </source>
</evidence>